<evidence type="ECO:0000313" key="3">
    <source>
        <dbReference type="Proteomes" id="UP001627408"/>
    </source>
</evidence>
<evidence type="ECO:0000256" key="1">
    <source>
        <dbReference type="SAM" id="MobiDB-lite"/>
    </source>
</evidence>
<evidence type="ECO:0000313" key="2">
    <source>
        <dbReference type="EMBL" id="MFL4472303.1"/>
    </source>
</evidence>
<accession>A0ABW8UYR9</accession>
<reference evidence="2 3" key="1">
    <citation type="submission" date="2024-08" db="EMBL/GenBank/DDBJ databases">
        <title>Tateyamaria sp. nov., isolated from marine algae.</title>
        <authorList>
            <person name="Choi B.J."/>
            <person name="Kim J.M."/>
            <person name="Lee J.K."/>
            <person name="Choi D.G."/>
            <person name="Bayburt H."/>
            <person name="Baek J.H."/>
            <person name="Han D.M."/>
            <person name="Jeon C.O."/>
        </authorList>
    </citation>
    <scope>NUCLEOTIDE SEQUENCE [LARGE SCALE GENOMIC DNA]</scope>
    <source>
        <strain evidence="2 3">KMU-156</strain>
    </source>
</reference>
<feature type="region of interest" description="Disordered" evidence="1">
    <location>
        <begin position="368"/>
        <end position="400"/>
    </location>
</feature>
<protein>
    <recommendedName>
        <fullName evidence="4">Alpha/beta hydrolase</fullName>
    </recommendedName>
</protein>
<dbReference type="Gene3D" id="3.40.50.1820">
    <property type="entry name" value="alpha/beta hydrolase"/>
    <property type="match status" value="1"/>
</dbReference>
<dbReference type="InterPro" id="IPR029058">
    <property type="entry name" value="AB_hydrolase_fold"/>
</dbReference>
<evidence type="ECO:0008006" key="4">
    <source>
        <dbReference type="Google" id="ProtNLM"/>
    </source>
</evidence>
<gene>
    <name evidence="2" type="ORF">ACERZ8_21355</name>
</gene>
<sequence length="412" mass="46959">MAKSEEKKKVEREAWRSTLAQRAEKEGFFEEIGPLHKAIHIPEAGELGKTLVVVFDNLDDVRQDPNRLPWAVDFISAQGWSSLGVMAHGPTWYRDPHMYAFFDRLRDEKFFDKFERVVFYGTSMGGYAAAAYSAACPGATVVAISPQATMDRDRAGWDHRYRRSWRHDYFGPYGYAPEMSADADKVWIFYDSRMPQDAMHATLFQGDNVIDMGCPFMGHGMLTMWRDMGILKPIVSGVINGTHTPTDVRRLLRARHGSKMYQKALLHHLEGTNKHRLLIRYCFSILKLRPAPHFKQAAQRARQRLRKTHETPSQYCLSLDRWASVLAGTAVPEILCGSGPSHHALQLFAHPQPARRGTRGRCGGYLPLRADADPRPQRQPRDPCRHVASAPAGQDRQHLGRRRYVLLSPLRF</sequence>
<feature type="compositionally biased region" description="Basic and acidic residues" evidence="1">
    <location>
        <begin position="370"/>
        <end position="385"/>
    </location>
</feature>
<organism evidence="2 3">
    <name type="scientific">Tateyamaria armeniaca</name>
    <dbReference type="NCBI Taxonomy" id="2518930"/>
    <lineage>
        <taxon>Bacteria</taxon>
        <taxon>Pseudomonadati</taxon>
        <taxon>Pseudomonadota</taxon>
        <taxon>Alphaproteobacteria</taxon>
        <taxon>Rhodobacterales</taxon>
        <taxon>Roseobacteraceae</taxon>
        <taxon>Tateyamaria</taxon>
    </lineage>
</organism>
<keyword evidence="3" id="KW-1185">Reference proteome</keyword>
<proteinExistence type="predicted"/>
<dbReference type="EMBL" id="JBHDIY010000004">
    <property type="protein sequence ID" value="MFL4472303.1"/>
    <property type="molecule type" value="Genomic_DNA"/>
</dbReference>
<dbReference type="SUPFAM" id="SSF53474">
    <property type="entry name" value="alpha/beta-Hydrolases"/>
    <property type="match status" value="1"/>
</dbReference>
<dbReference type="RefSeq" id="WP_407594470.1">
    <property type="nucleotide sequence ID" value="NZ_JBHDIY010000004.1"/>
</dbReference>
<comment type="caution">
    <text evidence="2">The sequence shown here is derived from an EMBL/GenBank/DDBJ whole genome shotgun (WGS) entry which is preliminary data.</text>
</comment>
<dbReference type="Proteomes" id="UP001627408">
    <property type="component" value="Unassembled WGS sequence"/>
</dbReference>
<name>A0ABW8UYR9_9RHOB</name>